<evidence type="ECO:0000313" key="2">
    <source>
        <dbReference type="RefSeq" id="XP_075091920.1"/>
    </source>
</evidence>
<reference evidence="1" key="1">
    <citation type="journal article" date="2014" name="Nat. Commun.">
        <title>The tobacco genome sequence and its comparison with those of tomato and potato.</title>
        <authorList>
            <person name="Sierro N."/>
            <person name="Battey J.N."/>
            <person name="Ouadi S."/>
            <person name="Bakaher N."/>
            <person name="Bovet L."/>
            <person name="Willig A."/>
            <person name="Goepfert S."/>
            <person name="Peitsch M.C."/>
            <person name="Ivanov N.V."/>
        </authorList>
    </citation>
    <scope>NUCLEOTIDE SEQUENCE [LARGE SCALE GENOMIC DNA]</scope>
</reference>
<name>A0AC58T3X4_TOBAC</name>
<sequence>MASLQARRSLELAILDYMTKRGFRQTREVFATEILANPDPVGSSQQDWGHKAKFQRETLIINSPEGFLQEWWNMFFEAFSSRFPEAAVLAAESFDKVAQTVKSIVSNGGPANPSYASNHTGADISNVMASSPIIPPPHLIASSPLMESGSPDLMDAKISDLLSSICELPNLSPPRDMPSSSQFLEMSEMDGMLPFASNSGYPLQQIPTVPPQWNARDDMPGINFGGATQLGPNIGAPANALPPLPEPSDAGLFIFWL</sequence>
<keyword evidence="1" id="KW-1185">Reference proteome</keyword>
<reference evidence="2" key="2">
    <citation type="submission" date="2025-08" db="UniProtKB">
        <authorList>
            <consortium name="RefSeq"/>
        </authorList>
    </citation>
    <scope>IDENTIFICATION</scope>
    <source>
        <tissue evidence="2">Leaf</tissue>
    </source>
</reference>
<protein>
    <submittedName>
        <fullName evidence="2">Uncharacterized protein LOC107832474</fullName>
    </submittedName>
</protein>
<evidence type="ECO:0000313" key="1">
    <source>
        <dbReference type="Proteomes" id="UP000790787"/>
    </source>
</evidence>
<organism evidence="1 2">
    <name type="scientific">Nicotiana tabacum</name>
    <name type="common">Common tobacco</name>
    <dbReference type="NCBI Taxonomy" id="4097"/>
    <lineage>
        <taxon>Eukaryota</taxon>
        <taxon>Viridiplantae</taxon>
        <taxon>Streptophyta</taxon>
        <taxon>Embryophyta</taxon>
        <taxon>Tracheophyta</taxon>
        <taxon>Spermatophyta</taxon>
        <taxon>Magnoliopsida</taxon>
        <taxon>eudicotyledons</taxon>
        <taxon>Gunneridae</taxon>
        <taxon>Pentapetalae</taxon>
        <taxon>asterids</taxon>
        <taxon>lamiids</taxon>
        <taxon>Solanales</taxon>
        <taxon>Solanaceae</taxon>
        <taxon>Nicotianoideae</taxon>
        <taxon>Nicotianeae</taxon>
        <taxon>Nicotiana</taxon>
    </lineage>
</organism>
<dbReference type="Proteomes" id="UP000790787">
    <property type="component" value="Chromosome 17"/>
</dbReference>
<proteinExistence type="predicted"/>
<gene>
    <name evidence="2" type="primary">LOC107832474</name>
</gene>
<dbReference type="RefSeq" id="XP_075091920.1">
    <property type="nucleotide sequence ID" value="XM_075235819.1"/>
</dbReference>
<accession>A0AC58T3X4</accession>